<protein>
    <submittedName>
        <fullName evidence="15">Arabinosyltransferase domain-containing protein</fullName>
    </submittedName>
</protein>
<evidence type="ECO:0000256" key="2">
    <source>
        <dbReference type="ARBA" id="ARBA00004651"/>
    </source>
</evidence>
<keyword evidence="4" id="KW-1003">Cell membrane</keyword>
<dbReference type="RefSeq" id="WP_378034981.1">
    <property type="nucleotide sequence ID" value="NZ_JBHSIV010000004.1"/>
</dbReference>
<keyword evidence="16" id="KW-1185">Reference proteome</keyword>
<dbReference type="InterPro" id="IPR032731">
    <property type="entry name" value="Arabino_trans_C"/>
</dbReference>
<feature type="transmembrane region" description="Helical" evidence="12">
    <location>
        <begin position="522"/>
        <end position="540"/>
    </location>
</feature>
<keyword evidence="6" id="KW-0808">Transferase</keyword>
<feature type="transmembrane region" description="Helical" evidence="12">
    <location>
        <begin position="661"/>
        <end position="680"/>
    </location>
</feature>
<keyword evidence="9 12" id="KW-0472">Membrane</keyword>
<feature type="transmembrane region" description="Helical" evidence="12">
    <location>
        <begin position="413"/>
        <end position="439"/>
    </location>
</feature>
<comment type="subcellular location">
    <subcellularLocation>
        <location evidence="2">Cell membrane</location>
        <topology evidence="2">Multi-pass membrane protein</topology>
    </subcellularLocation>
</comment>
<feature type="transmembrane region" description="Helical" evidence="12">
    <location>
        <begin position="552"/>
        <end position="569"/>
    </location>
</feature>
<dbReference type="EMBL" id="JBHSIV010000004">
    <property type="protein sequence ID" value="MFC5061630.1"/>
    <property type="molecule type" value="Genomic_DNA"/>
</dbReference>
<keyword evidence="8 12" id="KW-1133">Transmembrane helix</keyword>
<feature type="region of interest" description="Disordered" evidence="11">
    <location>
        <begin position="90"/>
        <end position="119"/>
    </location>
</feature>
<evidence type="ECO:0000256" key="1">
    <source>
        <dbReference type="ARBA" id="ARBA00003001"/>
    </source>
</evidence>
<feature type="transmembrane region" description="Helical" evidence="12">
    <location>
        <begin position="459"/>
        <end position="478"/>
    </location>
</feature>
<evidence type="ECO:0000256" key="3">
    <source>
        <dbReference type="ARBA" id="ARBA00008195"/>
    </source>
</evidence>
<sequence>MLSPSGAPSNDAPTRARPVTVLAWALLTIVLGLAIPLAPVTSEVTTVSWPPAGQPARSTTLALSPPRPASLDVTLPCAALRVGGDVFRTMPPGAVPPAEKSDVAPEDRKPDPTPDRVAAGGLVVSSAGNRVDVVVSGERMLTTPIPANNCTLALSSGAEGLRATLDGAPLPLACGDCADIAVPQVSELTTTAENQPLEVTLQPDDRYDSTPGALKIVLLIAHLAALAVLFVLLARDHGPAVARWWQGRRHAGSVLRRHLSWADGLVVGVSGAWVVLGPMNFDDSWYPLMARNADAAGYIGNAVYMFNVTENPFVLSQYLMQAWGAVGGWSLVWMRLLPLAFGLLTYALLRVYLALALRRARVRRDLVPWALLVAHLVWFLPFGLTLRPEPLIVLLSVVVLLLVELARVREAPLLLALAVAAAALSLACSPTGLVAVAPLVVELPRWWPRIVASTARERVVVVAVLGAAASIAVPVAFADASLGDILEASAVHAYYYNTVPWYDELTHYQTLLSPGRTPWGRRGPILLTIGVMLLVAAGSALRGPDDDDLRRLLLHSAATSAVAFVLVAASPTKWVLHFPAVAAAGTVLLAVALLRAPMPRGERALATSAGLAVLVVVVSISFAGWNVWTPYSDRGQPFGAHADPAPTPLSQNLLAPHLGPVFLRNPLVWIAVALLALAWARWSVRRWPERRLPRPEPDRAVLIVACVTLVVGMLGAFLYAPLRQYPGWTIALGNTKDVVGTACGLETEVTALGAASVPLGRPVGPAVTDGDMVDAARFPAPGPVPDLGRVWHDVTPTSTGRGGLRTGWYPVPAGGDATDVVVPMLMSGGPDERVVVEFGRGAVPEVTGRKDIQPLPNADGRTWQERAVSLVDQASRPEWTRVVVEPGPARAQDRVAVAEPFLGTPKPVGEVLAGKPVLADQMSAVLWPCVDQVAVARGIAPAPDVRIHADEDLGKDYWALQEKQERGGAWRFDDERSTYVRLATAVQPGGPRTKPWGRVDLVVRDRPAGLVDLSSGTRSTPGWETGPTIAYEDYDDVEYQGAVG</sequence>
<dbReference type="Gene3D" id="3.40.190.160">
    <property type="match status" value="1"/>
</dbReference>
<evidence type="ECO:0000256" key="6">
    <source>
        <dbReference type="ARBA" id="ARBA00022679"/>
    </source>
</evidence>
<keyword evidence="7 12" id="KW-0812">Transmembrane</keyword>
<evidence type="ECO:0000256" key="4">
    <source>
        <dbReference type="ARBA" id="ARBA00022475"/>
    </source>
</evidence>
<name>A0ABV9YJD9_9PSEU</name>
<comment type="similarity">
    <text evidence="3">Belongs to the emb family.</text>
</comment>
<keyword evidence="10" id="KW-0961">Cell wall biogenesis/degradation</keyword>
<evidence type="ECO:0000256" key="10">
    <source>
        <dbReference type="ARBA" id="ARBA00023316"/>
    </source>
</evidence>
<evidence type="ECO:0000256" key="5">
    <source>
        <dbReference type="ARBA" id="ARBA00022676"/>
    </source>
</evidence>
<reference evidence="16" key="1">
    <citation type="journal article" date="2019" name="Int. J. Syst. Evol. Microbiol.">
        <title>The Global Catalogue of Microorganisms (GCM) 10K type strain sequencing project: providing services to taxonomists for standard genome sequencing and annotation.</title>
        <authorList>
            <consortium name="The Broad Institute Genomics Platform"/>
            <consortium name="The Broad Institute Genome Sequencing Center for Infectious Disease"/>
            <person name="Wu L."/>
            <person name="Ma J."/>
        </authorList>
    </citation>
    <scope>NUCLEOTIDE SEQUENCE [LARGE SCALE GENOMIC DNA]</scope>
    <source>
        <strain evidence="16">CGMCC 4.7093</strain>
    </source>
</reference>
<feature type="transmembrane region" description="Helical" evidence="12">
    <location>
        <begin position="700"/>
        <end position="720"/>
    </location>
</feature>
<evidence type="ECO:0000256" key="12">
    <source>
        <dbReference type="SAM" id="Phobius"/>
    </source>
</evidence>
<dbReference type="Pfam" id="PF14896">
    <property type="entry name" value="Arabino_trans_C"/>
    <property type="match status" value="1"/>
</dbReference>
<evidence type="ECO:0000256" key="11">
    <source>
        <dbReference type="SAM" id="MobiDB-lite"/>
    </source>
</evidence>
<feature type="domain" description="Arabinofuranosyltransferase central" evidence="13">
    <location>
        <begin position="210"/>
        <end position="641"/>
    </location>
</feature>
<feature type="transmembrane region" description="Helical" evidence="12">
    <location>
        <begin position="213"/>
        <end position="234"/>
    </location>
</feature>
<proteinExistence type="inferred from homology"/>
<feature type="transmembrane region" description="Helical" evidence="12">
    <location>
        <begin position="21"/>
        <end position="40"/>
    </location>
</feature>
<evidence type="ECO:0000256" key="8">
    <source>
        <dbReference type="ARBA" id="ARBA00022989"/>
    </source>
</evidence>
<dbReference type="Pfam" id="PF04602">
    <property type="entry name" value="Arabinose_trans"/>
    <property type="match status" value="1"/>
</dbReference>
<feature type="region of interest" description="Disordered" evidence="11">
    <location>
        <begin position="47"/>
        <end position="67"/>
    </location>
</feature>
<organism evidence="15 16">
    <name type="scientific">Actinomycetospora atypica</name>
    <dbReference type="NCBI Taxonomy" id="1290095"/>
    <lineage>
        <taxon>Bacteria</taxon>
        <taxon>Bacillati</taxon>
        <taxon>Actinomycetota</taxon>
        <taxon>Actinomycetes</taxon>
        <taxon>Pseudonocardiales</taxon>
        <taxon>Pseudonocardiaceae</taxon>
        <taxon>Actinomycetospora</taxon>
    </lineage>
</organism>
<dbReference type="InterPro" id="IPR027451">
    <property type="entry name" value="EmbABC_dom1"/>
</dbReference>
<feature type="transmembrane region" description="Helical" evidence="12">
    <location>
        <begin position="575"/>
        <end position="594"/>
    </location>
</feature>
<evidence type="ECO:0000313" key="16">
    <source>
        <dbReference type="Proteomes" id="UP001595947"/>
    </source>
</evidence>
<dbReference type="Gene3D" id="2.60.120.610">
    <property type="entry name" value="arabinofuranosyltransferase like domain"/>
    <property type="match status" value="2"/>
</dbReference>
<feature type="transmembrane region" description="Helical" evidence="12">
    <location>
        <begin position="606"/>
        <end position="628"/>
    </location>
</feature>
<comment type="function">
    <text evidence="1">Arabinosyl transferase responsible for the polymerization of arabinose into the arabinan of arabinogalactan.</text>
</comment>
<evidence type="ECO:0000313" key="15">
    <source>
        <dbReference type="EMBL" id="MFC5061630.1"/>
    </source>
</evidence>
<accession>A0ABV9YJD9</accession>
<evidence type="ECO:0000256" key="7">
    <source>
        <dbReference type="ARBA" id="ARBA00022692"/>
    </source>
</evidence>
<feature type="transmembrane region" description="Helical" evidence="12">
    <location>
        <begin position="366"/>
        <end position="384"/>
    </location>
</feature>
<dbReference type="InterPro" id="IPR007680">
    <property type="entry name" value="Arabino_trans_central"/>
</dbReference>
<comment type="caution">
    <text evidence="15">The sequence shown here is derived from an EMBL/GenBank/DDBJ whole genome shotgun (WGS) entry which is preliminary data.</text>
</comment>
<evidence type="ECO:0000259" key="14">
    <source>
        <dbReference type="Pfam" id="PF14896"/>
    </source>
</evidence>
<evidence type="ECO:0000259" key="13">
    <source>
        <dbReference type="Pfam" id="PF04602"/>
    </source>
</evidence>
<gene>
    <name evidence="15" type="ORF">ACFPBZ_05405</name>
</gene>
<dbReference type="Proteomes" id="UP001595947">
    <property type="component" value="Unassembled WGS sequence"/>
</dbReference>
<feature type="transmembrane region" description="Helical" evidence="12">
    <location>
        <begin position="332"/>
        <end position="354"/>
    </location>
</feature>
<evidence type="ECO:0000256" key="9">
    <source>
        <dbReference type="ARBA" id="ARBA00023136"/>
    </source>
</evidence>
<feature type="domain" description="Arabinosyltransferase C-terminal" evidence="14">
    <location>
        <begin position="800"/>
        <end position="1025"/>
    </location>
</feature>
<feature type="transmembrane region" description="Helical" evidence="12">
    <location>
        <begin position="255"/>
        <end position="276"/>
    </location>
</feature>
<keyword evidence="5" id="KW-0328">Glycosyltransferase</keyword>
<feature type="compositionally biased region" description="Basic and acidic residues" evidence="11">
    <location>
        <begin position="99"/>
        <end position="114"/>
    </location>
</feature>